<evidence type="ECO:0000313" key="2">
    <source>
        <dbReference type="Proteomes" id="UP000237911"/>
    </source>
</evidence>
<proteinExistence type="predicted"/>
<evidence type="ECO:0000313" key="1">
    <source>
        <dbReference type="EMBL" id="PQM49992.1"/>
    </source>
</evidence>
<dbReference type="Proteomes" id="UP000237911">
    <property type="component" value="Unassembled WGS sequence"/>
</dbReference>
<name>A0A9X7IIQ4_9MYCO</name>
<keyword evidence="2" id="KW-1185">Reference proteome</keyword>
<dbReference type="EMBL" id="PUEV01000116">
    <property type="protein sequence ID" value="PQM49992.1"/>
    <property type="molecule type" value="Genomic_DNA"/>
</dbReference>
<reference evidence="1 2" key="1">
    <citation type="submission" date="2018-02" db="EMBL/GenBank/DDBJ databases">
        <title>Draft genome sequence of Mycobacterium virginiense isolated from mud of a swine farm in Japan.</title>
        <authorList>
            <person name="Ohya K."/>
        </authorList>
    </citation>
    <scope>NUCLEOTIDE SEQUENCE [LARGE SCALE GENOMIC DNA]</scope>
    <source>
        <strain evidence="1 2">GF75</strain>
    </source>
</reference>
<sequence length="61" mass="6975">MSTLSAVHAHPLHMPHIKHFHAIEAVGAMFHIGTRPERIHYPPDLNSFLENAALAREMRRL</sequence>
<organism evidence="1 2">
    <name type="scientific">Mycolicibacter virginiensis</name>
    <dbReference type="NCBI Taxonomy" id="1795032"/>
    <lineage>
        <taxon>Bacteria</taxon>
        <taxon>Bacillati</taxon>
        <taxon>Actinomycetota</taxon>
        <taxon>Actinomycetes</taxon>
        <taxon>Mycobacteriales</taxon>
        <taxon>Mycobacteriaceae</taxon>
        <taxon>Mycolicibacter</taxon>
    </lineage>
</organism>
<accession>A0A9X7IIQ4</accession>
<protein>
    <submittedName>
        <fullName evidence="1">Uncharacterized protein</fullName>
    </submittedName>
</protein>
<gene>
    <name evidence="1" type="ORF">C5U48_22565</name>
</gene>
<comment type="caution">
    <text evidence="1">The sequence shown here is derived from an EMBL/GenBank/DDBJ whole genome shotgun (WGS) entry which is preliminary data.</text>
</comment>
<dbReference type="RefSeq" id="WP_064890947.1">
    <property type="nucleotide sequence ID" value="NZ_CP092430.2"/>
</dbReference>
<dbReference type="AlphaFoldDB" id="A0A9X7IIQ4"/>